<reference evidence="7 8" key="1">
    <citation type="journal article" date="2010" name="Proc. Natl. Acad. Sci. U.S.A.">
        <title>Insights into evolution of multicellular fungi from the assembled chromosomes of the mushroom Coprinopsis cinerea (Coprinus cinereus).</title>
        <authorList>
            <person name="Stajich J.E."/>
            <person name="Wilke S.K."/>
            <person name="Ahren D."/>
            <person name="Au C.H."/>
            <person name="Birren B.W."/>
            <person name="Borodovsky M."/>
            <person name="Burns C."/>
            <person name="Canback B."/>
            <person name="Casselton L.A."/>
            <person name="Cheng C.K."/>
            <person name="Deng J."/>
            <person name="Dietrich F.S."/>
            <person name="Fargo D.C."/>
            <person name="Farman M.L."/>
            <person name="Gathman A.C."/>
            <person name="Goldberg J."/>
            <person name="Guigo R."/>
            <person name="Hoegger P.J."/>
            <person name="Hooker J.B."/>
            <person name="Huggins A."/>
            <person name="James T.Y."/>
            <person name="Kamada T."/>
            <person name="Kilaru S."/>
            <person name="Kodira C."/>
            <person name="Kues U."/>
            <person name="Kupfer D."/>
            <person name="Kwan H.S."/>
            <person name="Lomsadze A."/>
            <person name="Li W."/>
            <person name="Lilly W.W."/>
            <person name="Ma L.J."/>
            <person name="Mackey A.J."/>
            <person name="Manning G."/>
            <person name="Martin F."/>
            <person name="Muraguchi H."/>
            <person name="Natvig D.O."/>
            <person name="Palmerini H."/>
            <person name="Ramesh M.A."/>
            <person name="Rehmeyer C.J."/>
            <person name="Roe B.A."/>
            <person name="Shenoy N."/>
            <person name="Stanke M."/>
            <person name="Ter-Hovhannisyan V."/>
            <person name="Tunlid A."/>
            <person name="Velagapudi R."/>
            <person name="Vision T.J."/>
            <person name="Zeng Q."/>
            <person name="Zolan M.E."/>
            <person name="Pukkila P.J."/>
        </authorList>
    </citation>
    <scope>NUCLEOTIDE SEQUENCE [LARGE SCALE GENOMIC DNA]</scope>
    <source>
        <strain evidence="8">Okayama-7 / 130 / ATCC MYA-4618 / FGSC 9003</strain>
    </source>
</reference>
<comment type="caution">
    <text evidence="7">The sequence shown here is derived from an EMBL/GenBank/DDBJ whole genome shotgun (WGS) entry which is preliminary data.</text>
</comment>
<evidence type="ECO:0000256" key="2">
    <source>
        <dbReference type="ARBA" id="ARBA00007690"/>
    </source>
</evidence>
<accession>A8N686</accession>
<feature type="compositionally biased region" description="Basic and acidic residues" evidence="4">
    <location>
        <begin position="1115"/>
        <end position="1128"/>
    </location>
</feature>
<dbReference type="InterPro" id="IPR057860">
    <property type="entry name" value="HEAT_RRP12_N"/>
</dbReference>
<dbReference type="Gene3D" id="1.25.10.10">
    <property type="entry name" value="Leucine-rich Repeat Variant"/>
    <property type="match status" value="1"/>
</dbReference>
<keyword evidence="8" id="KW-1185">Reference proteome</keyword>
<dbReference type="PANTHER" id="PTHR48287">
    <property type="entry name" value="ARM REPEAT SUPERFAMILY PROTEIN"/>
    <property type="match status" value="1"/>
</dbReference>
<name>A8N686_COPC7</name>
<evidence type="ECO:0000259" key="5">
    <source>
        <dbReference type="Pfam" id="PF08161"/>
    </source>
</evidence>
<feature type="domain" description="RRP12 HEAT" evidence="5">
    <location>
        <begin position="338"/>
        <end position="634"/>
    </location>
</feature>
<feature type="compositionally biased region" description="Basic and acidic residues" evidence="4">
    <location>
        <begin position="1055"/>
        <end position="1064"/>
    </location>
</feature>
<comment type="subcellular location">
    <subcellularLocation>
        <location evidence="1">Nucleus</location>
    </subcellularLocation>
</comment>
<dbReference type="InterPro" id="IPR016024">
    <property type="entry name" value="ARM-type_fold"/>
</dbReference>
<dbReference type="InterPro" id="IPR052087">
    <property type="entry name" value="RRP12"/>
</dbReference>
<dbReference type="VEuPathDB" id="FungiDB:CC1G_01996"/>
<evidence type="ECO:0000256" key="1">
    <source>
        <dbReference type="ARBA" id="ARBA00004123"/>
    </source>
</evidence>
<dbReference type="KEGG" id="cci:CC1G_01996"/>
<keyword evidence="3" id="KW-0539">Nucleus</keyword>
<feature type="compositionally biased region" description="Basic and acidic residues" evidence="4">
    <location>
        <begin position="1207"/>
        <end position="1231"/>
    </location>
</feature>
<feature type="compositionally biased region" description="Acidic residues" evidence="4">
    <location>
        <begin position="1035"/>
        <end position="1045"/>
    </location>
</feature>
<feature type="domain" description="RRP12 N-terminal HEAT" evidence="6">
    <location>
        <begin position="13"/>
        <end position="265"/>
    </location>
</feature>
<evidence type="ECO:0000259" key="6">
    <source>
        <dbReference type="Pfam" id="PF25772"/>
    </source>
</evidence>
<dbReference type="FunCoup" id="A8N686">
    <property type="interactions" value="346"/>
</dbReference>
<dbReference type="GO" id="GO:0005634">
    <property type="term" value="C:nucleus"/>
    <property type="evidence" value="ECO:0007669"/>
    <property type="project" value="UniProtKB-SubCell"/>
</dbReference>
<dbReference type="RefSeq" id="XP_001830360.2">
    <property type="nucleotide sequence ID" value="XM_001830308.2"/>
</dbReference>
<dbReference type="PANTHER" id="PTHR48287:SF1">
    <property type="entry name" value="ARM REPEAT SUPERFAMILY PROTEIN"/>
    <property type="match status" value="1"/>
</dbReference>
<dbReference type="OrthoDB" id="2192888at2759"/>
<dbReference type="EMBL" id="AACS02000003">
    <property type="protein sequence ID" value="EAU91507.2"/>
    <property type="molecule type" value="Genomic_DNA"/>
</dbReference>
<evidence type="ECO:0000313" key="8">
    <source>
        <dbReference type="Proteomes" id="UP000001861"/>
    </source>
</evidence>
<feature type="region of interest" description="Disordered" evidence="4">
    <location>
        <begin position="998"/>
        <end position="1020"/>
    </location>
</feature>
<proteinExistence type="inferred from homology"/>
<feature type="region of interest" description="Disordered" evidence="4">
    <location>
        <begin position="1034"/>
        <end position="1064"/>
    </location>
</feature>
<dbReference type="HOGENOM" id="CLU_003753_1_0_1"/>
<dbReference type="InParanoid" id="A8N686"/>
<dbReference type="Pfam" id="PF08161">
    <property type="entry name" value="RRP12_HEAT"/>
    <property type="match status" value="1"/>
</dbReference>
<dbReference type="AlphaFoldDB" id="A8N686"/>
<feature type="compositionally biased region" description="Acidic residues" evidence="4">
    <location>
        <begin position="1184"/>
        <end position="1195"/>
    </location>
</feature>
<dbReference type="Proteomes" id="UP000001861">
    <property type="component" value="Unassembled WGS sequence"/>
</dbReference>
<organism evidence="7 8">
    <name type="scientific">Coprinopsis cinerea (strain Okayama-7 / 130 / ATCC MYA-4618 / FGSC 9003)</name>
    <name type="common">Inky cap fungus</name>
    <name type="synonym">Hormographiella aspergillata</name>
    <dbReference type="NCBI Taxonomy" id="240176"/>
    <lineage>
        <taxon>Eukaryota</taxon>
        <taxon>Fungi</taxon>
        <taxon>Dikarya</taxon>
        <taxon>Basidiomycota</taxon>
        <taxon>Agaricomycotina</taxon>
        <taxon>Agaricomycetes</taxon>
        <taxon>Agaricomycetidae</taxon>
        <taxon>Agaricales</taxon>
        <taxon>Agaricineae</taxon>
        <taxon>Psathyrellaceae</taxon>
        <taxon>Coprinopsis</taxon>
    </lineage>
</organism>
<gene>
    <name evidence="7" type="ORF">CC1G_01996</name>
</gene>
<dbReference type="OMA" id="PDQMKHR"/>
<feature type="region of interest" description="Disordered" evidence="4">
    <location>
        <begin position="1158"/>
        <end position="1232"/>
    </location>
</feature>
<sequence>MEEALAKIRPHVSSNLAHQRTPAKLLVAVESTLKEQKAEPTPTAYFAALLTTLDGTIQKKELSLNDGDVLPAELYLLAFIIPFVSPPVIRANLNTILSLTAPLFPALEPHAPALRSQLAIYQGLLKSIDRSQLEAQGIRQSFASVLQLCIDGRPKVRRKAAEVVRDIISCPPAPLSIHPYSQRVAEWAISILAEVSSNPIAKSKGKQGTNGGETGIHVLQFLNPALAHLPPSTLPVLTKQLLSLPRLGNLYLTQAAYSLLTDIFALPVEDPSISFHDQLPEVLSILLSSTPSKSDHVLPLAWTSTVGEAMVAYSTVNPAGCGSHIGKVWKSLWGFLESTETGIRQATALALVKVTTCFSEDWVLADVQNSGKSTVHRIVAQATDALDSISYSRAIPDVLTVIAALVQGLRHRATRQSPSAAETVLSPLIKKIGDLRTQKTFEFKENADAVLGVAMHVLGPEVLLNLLPLNLDPAARQAGEEPRAFLLPLLGQPHPSPLRHFVTYFVPLSEQMFDLQQKAESAGRHSEAKVWSVLVGQAWSGLVGYCWGTPDLKESLDATFSQLLSQLLYGQPELRPAILKALRTLVDSNTAMAAGNFEKTPTAVITAEDAQRNVKFLQTQAESWLAVLFNVFGSVDRDSRGMVGDTVTAWASITSQEDIVKAYVKVLQLYKTHLVKTQKVKPNSGSNDDVNMTTTAQDILLLILPHLPVATSQELFEIFLNADTLCNKDNGIQKRGYKILSKLVQGSTFDIPVEEVLKRLDAFVDGLLPAAKKDRFSFLAVLVGRLPSTSLHAIPSLIPEAVLGTKEPSEKARLEAFELIVSMGRKMNEGGVVKRSMIDGMDEDDAPDAVASMEEFMTMMAGGLAGASPHMISATITAISRLVFEFKDTISTTMHSEILSTILVFLSSANREIVKSALGFVKLAIHTLPIDILRSQLKEIVSSLLNWSHDHKNHFKVKVRHIFERLLRRFDFDEVYACVADQEAAKVLVNIKKRKDRAKRKKAAREEEEDGHMPAPVSKPVAGDAFEDVLYGSESELEDDEEDEAPAAQTKSSKKRGDVSHVRLRVDDDDPTDLLQGISSKVTSMFFPTFGVAVVTHYRLDAAPDRRRKPGQDASRFKTDDDTGKMVIDDEDSEDEVAQTHVAAHDVAGSAYKESLTSVDGFIRGPNGRIKFNKDTKKRRRQNEDEDVEMEDADEVMAQSKAKKPRKKDEPRLGHEFKAKKAGGDVKKKGMDPYAYLPLGQAAKRGRGRIGIAGKR</sequence>
<dbReference type="SUPFAM" id="SSF48371">
    <property type="entry name" value="ARM repeat"/>
    <property type="match status" value="1"/>
</dbReference>
<evidence type="ECO:0000313" key="7">
    <source>
        <dbReference type="EMBL" id="EAU91507.2"/>
    </source>
</evidence>
<protein>
    <submittedName>
        <fullName evidence="7">Ribosomal RNA-processing protein 12</fullName>
    </submittedName>
</protein>
<dbReference type="InterPro" id="IPR011989">
    <property type="entry name" value="ARM-like"/>
</dbReference>
<evidence type="ECO:0000256" key="4">
    <source>
        <dbReference type="SAM" id="MobiDB-lite"/>
    </source>
</evidence>
<dbReference type="Pfam" id="PF25772">
    <property type="entry name" value="HEAT_RRP12_N"/>
    <property type="match status" value="1"/>
</dbReference>
<dbReference type="GeneID" id="6006800"/>
<feature type="region of interest" description="Disordered" evidence="4">
    <location>
        <begin position="1105"/>
        <end position="1141"/>
    </location>
</feature>
<dbReference type="InterPro" id="IPR012978">
    <property type="entry name" value="HEAT_RRP12"/>
</dbReference>
<dbReference type="STRING" id="240176.A8N686"/>
<dbReference type="eggNOG" id="KOG1248">
    <property type="taxonomic scope" value="Eukaryota"/>
</dbReference>
<evidence type="ECO:0000256" key="3">
    <source>
        <dbReference type="ARBA" id="ARBA00023242"/>
    </source>
</evidence>
<comment type="similarity">
    <text evidence="2">Belongs to the RRP12 family.</text>
</comment>